<dbReference type="InterPro" id="IPR004839">
    <property type="entry name" value="Aminotransferase_I/II_large"/>
</dbReference>
<evidence type="ECO:0000256" key="4">
    <source>
        <dbReference type="ARBA" id="ARBA00012753"/>
    </source>
</evidence>
<sequence length="348" mass="38436">MATETITASVDTASSLFLSLPSPNTGGPFALEVDFKADTNPTKVNLIIGAYRDDSAKPWSLRVVTAAKRTLDVTYQQHEYPPLRGDDEFLQGARRLVFGNKLTVSGTGANSLIAKFMDPTWVNHADIWADHAAGIRWREIANLCQRKKLFVIFDLAYQGFTTGDLDEDAWAVRHFFSDTPLEFAVCQSFSKNLGLYSERVGALHFAVSRTGASTAASVEARLVDHHRANVSVAPTFGCRVAVEIFKSPELQALWASDLAEMSGRIRQMRRELHDELVRLETPGSWGHIVEQVGMFSYTGLSLTQVHRLREEFSVYMMPSGRASMCGLTSGNVAYTAWAICSVVTTTSK</sequence>
<accession>A0A8K0X060</accession>
<comment type="similarity">
    <text evidence="2">Belongs to the class-I pyridoxal-phosphate-dependent aminotransferase family.</text>
</comment>
<dbReference type="PANTHER" id="PTHR11879">
    <property type="entry name" value="ASPARTATE AMINOTRANSFERASE"/>
    <property type="match status" value="1"/>
</dbReference>
<evidence type="ECO:0000259" key="9">
    <source>
        <dbReference type="Pfam" id="PF00155"/>
    </source>
</evidence>
<comment type="caution">
    <text evidence="10">The sequence shown here is derived from an EMBL/GenBank/DDBJ whole genome shotgun (WGS) entry which is preliminary data.</text>
</comment>
<protein>
    <recommendedName>
        <fullName evidence="4">aspartate transaminase</fullName>
        <ecNumber evidence="4">2.6.1.1</ecNumber>
    </recommendedName>
    <alternativeName>
        <fullName evidence="8">Transaminase A</fullName>
    </alternativeName>
</protein>
<keyword evidence="7" id="KW-0663">Pyridoxal phosphate</keyword>
<dbReference type="AlphaFoldDB" id="A0A8K0X060"/>
<dbReference type="Proteomes" id="UP000813385">
    <property type="component" value="Unassembled WGS sequence"/>
</dbReference>
<organism evidence="10 11">
    <name type="scientific">Plectosphaerella cucumerina</name>
    <dbReference type="NCBI Taxonomy" id="40658"/>
    <lineage>
        <taxon>Eukaryota</taxon>
        <taxon>Fungi</taxon>
        <taxon>Dikarya</taxon>
        <taxon>Ascomycota</taxon>
        <taxon>Pezizomycotina</taxon>
        <taxon>Sordariomycetes</taxon>
        <taxon>Hypocreomycetidae</taxon>
        <taxon>Glomerellales</taxon>
        <taxon>Plectosphaerellaceae</taxon>
        <taxon>Plectosphaerella</taxon>
    </lineage>
</organism>
<keyword evidence="5 10" id="KW-0032">Aminotransferase</keyword>
<dbReference type="OrthoDB" id="550424at2759"/>
<dbReference type="InterPro" id="IPR015422">
    <property type="entry name" value="PyrdxlP-dep_Trfase_small"/>
</dbReference>
<dbReference type="SUPFAM" id="SSF53383">
    <property type="entry name" value="PLP-dependent transferases"/>
    <property type="match status" value="1"/>
</dbReference>
<evidence type="ECO:0000256" key="1">
    <source>
        <dbReference type="ARBA" id="ARBA00001933"/>
    </source>
</evidence>
<dbReference type="EC" id="2.6.1.1" evidence="4"/>
<dbReference type="FunFam" id="3.90.1150.10:FF:000001">
    <property type="entry name" value="Aspartate aminotransferase"/>
    <property type="match status" value="1"/>
</dbReference>
<evidence type="ECO:0000256" key="6">
    <source>
        <dbReference type="ARBA" id="ARBA00022679"/>
    </source>
</evidence>
<evidence type="ECO:0000313" key="10">
    <source>
        <dbReference type="EMBL" id="KAH7353692.1"/>
    </source>
</evidence>
<evidence type="ECO:0000256" key="7">
    <source>
        <dbReference type="ARBA" id="ARBA00022898"/>
    </source>
</evidence>
<comment type="subunit">
    <text evidence="3">Homodimer.</text>
</comment>
<evidence type="ECO:0000313" key="11">
    <source>
        <dbReference type="Proteomes" id="UP000813385"/>
    </source>
</evidence>
<gene>
    <name evidence="10" type="ORF">B0T11DRAFT_307351</name>
</gene>
<evidence type="ECO:0000256" key="3">
    <source>
        <dbReference type="ARBA" id="ARBA00011738"/>
    </source>
</evidence>
<evidence type="ECO:0000256" key="5">
    <source>
        <dbReference type="ARBA" id="ARBA00022576"/>
    </source>
</evidence>
<dbReference type="PANTHER" id="PTHR11879:SF20">
    <property type="entry name" value="ASPARTATE AMINOTRANSFERASE"/>
    <property type="match status" value="1"/>
</dbReference>
<dbReference type="GO" id="GO:0006520">
    <property type="term" value="P:amino acid metabolic process"/>
    <property type="evidence" value="ECO:0007669"/>
    <property type="project" value="InterPro"/>
</dbReference>
<dbReference type="CDD" id="cd00609">
    <property type="entry name" value="AAT_like"/>
    <property type="match status" value="1"/>
</dbReference>
<dbReference type="InterPro" id="IPR000796">
    <property type="entry name" value="Asp_trans"/>
</dbReference>
<dbReference type="Gene3D" id="3.40.640.10">
    <property type="entry name" value="Type I PLP-dependent aspartate aminotransferase-like (Major domain)"/>
    <property type="match status" value="2"/>
</dbReference>
<evidence type="ECO:0000256" key="2">
    <source>
        <dbReference type="ARBA" id="ARBA00007441"/>
    </source>
</evidence>
<proteinExistence type="inferred from homology"/>
<dbReference type="Gene3D" id="3.90.1150.10">
    <property type="entry name" value="Aspartate Aminotransferase, domain 1"/>
    <property type="match status" value="2"/>
</dbReference>
<dbReference type="InterPro" id="IPR015424">
    <property type="entry name" value="PyrdxlP-dep_Trfase"/>
</dbReference>
<evidence type="ECO:0000256" key="8">
    <source>
        <dbReference type="ARBA" id="ARBA00030923"/>
    </source>
</evidence>
<dbReference type="PRINTS" id="PR00799">
    <property type="entry name" value="TRANSAMINASE"/>
</dbReference>
<comment type="cofactor">
    <cofactor evidence="1">
        <name>pyridoxal 5'-phosphate</name>
        <dbReference type="ChEBI" id="CHEBI:597326"/>
    </cofactor>
</comment>
<keyword evidence="6" id="KW-0808">Transferase</keyword>
<dbReference type="Pfam" id="PF00155">
    <property type="entry name" value="Aminotran_1_2"/>
    <property type="match status" value="1"/>
</dbReference>
<name>A0A8K0X060_9PEZI</name>
<reference evidence="10" key="1">
    <citation type="journal article" date="2021" name="Nat. Commun.">
        <title>Genetic determinants of endophytism in the Arabidopsis root mycobiome.</title>
        <authorList>
            <person name="Mesny F."/>
            <person name="Miyauchi S."/>
            <person name="Thiergart T."/>
            <person name="Pickel B."/>
            <person name="Atanasova L."/>
            <person name="Karlsson M."/>
            <person name="Huettel B."/>
            <person name="Barry K.W."/>
            <person name="Haridas S."/>
            <person name="Chen C."/>
            <person name="Bauer D."/>
            <person name="Andreopoulos W."/>
            <person name="Pangilinan J."/>
            <person name="LaButti K."/>
            <person name="Riley R."/>
            <person name="Lipzen A."/>
            <person name="Clum A."/>
            <person name="Drula E."/>
            <person name="Henrissat B."/>
            <person name="Kohler A."/>
            <person name="Grigoriev I.V."/>
            <person name="Martin F.M."/>
            <person name="Hacquard S."/>
        </authorList>
    </citation>
    <scope>NUCLEOTIDE SEQUENCE</scope>
    <source>
        <strain evidence="10">MPI-CAGE-AT-0016</strain>
    </source>
</reference>
<dbReference type="InterPro" id="IPR015421">
    <property type="entry name" value="PyrdxlP-dep_Trfase_major"/>
</dbReference>
<keyword evidence="11" id="KW-1185">Reference proteome</keyword>
<dbReference type="GO" id="GO:0030170">
    <property type="term" value="F:pyridoxal phosphate binding"/>
    <property type="evidence" value="ECO:0007669"/>
    <property type="project" value="InterPro"/>
</dbReference>
<dbReference type="GO" id="GO:0004069">
    <property type="term" value="F:L-aspartate:2-oxoglutarate aminotransferase activity"/>
    <property type="evidence" value="ECO:0007669"/>
    <property type="project" value="UniProtKB-EC"/>
</dbReference>
<dbReference type="EMBL" id="JAGPXD010000005">
    <property type="protein sequence ID" value="KAH7353692.1"/>
    <property type="molecule type" value="Genomic_DNA"/>
</dbReference>
<feature type="domain" description="Aminotransferase class I/classII large" evidence="9">
    <location>
        <begin position="137"/>
        <end position="337"/>
    </location>
</feature>